<gene>
    <name evidence="12" type="ORF">CVP05_10875</name>
</gene>
<keyword evidence="4" id="KW-0812">Transmembrane</keyword>
<keyword evidence="13" id="KW-1185">Reference proteome</keyword>
<evidence type="ECO:0000313" key="12">
    <source>
        <dbReference type="EMBL" id="PJG84516.1"/>
    </source>
</evidence>
<evidence type="ECO:0000259" key="11">
    <source>
        <dbReference type="Pfam" id="PF13609"/>
    </source>
</evidence>
<organism evidence="12 13">
    <name type="scientific">Conservatibacter flavescens</name>
    <dbReference type="NCBI Taxonomy" id="28161"/>
    <lineage>
        <taxon>Bacteria</taxon>
        <taxon>Pseudomonadati</taxon>
        <taxon>Pseudomonadota</taxon>
        <taxon>Gammaproteobacteria</taxon>
        <taxon>Pasteurellales</taxon>
        <taxon>Pasteurellaceae</taxon>
        <taxon>Conservatibacter</taxon>
    </lineage>
</organism>
<evidence type="ECO:0000256" key="7">
    <source>
        <dbReference type="ARBA" id="ARBA00023114"/>
    </source>
</evidence>
<dbReference type="GO" id="GO:0046930">
    <property type="term" value="C:pore complex"/>
    <property type="evidence" value="ECO:0007669"/>
    <property type="project" value="UniProtKB-KW"/>
</dbReference>
<evidence type="ECO:0000256" key="9">
    <source>
        <dbReference type="ARBA" id="ARBA00023237"/>
    </source>
</evidence>
<dbReference type="CDD" id="cd00342">
    <property type="entry name" value="gram_neg_porins"/>
    <property type="match status" value="1"/>
</dbReference>
<keyword evidence="8" id="KW-0472">Membrane</keyword>
<dbReference type="Pfam" id="PF13609">
    <property type="entry name" value="Porin_4"/>
    <property type="match status" value="1"/>
</dbReference>
<evidence type="ECO:0000256" key="8">
    <source>
        <dbReference type="ARBA" id="ARBA00023136"/>
    </source>
</evidence>
<comment type="caution">
    <text evidence="12">The sequence shown here is derived from an EMBL/GenBank/DDBJ whole genome shotgun (WGS) entry which is preliminary data.</text>
</comment>
<proteinExistence type="predicted"/>
<dbReference type="EMBL" id="PHHA01000028">
    <property type="protein sequence ID" value="PJG84516.1"/>
    <property type="molecule type" value="Genomic_DNA"/>
</dbReference>
<keyword evidence="3" id="KW-1134">Transmembrane beta strand</keyword>
<dbReference type="SUPFAM" id="SSF56935">
    <property type="entry name" value="Porins"/>
    <property type="match status" value="1"/>
</dbReference>
<dbReference type="GO" id="GO:0006811">
    <property type="term" value="P:monoatomic ion transport"/>
    <property type="evidence" value="ECO:0007669"/>
    <property type="project" value="UniProtKB-KW"/>
</dbReference>
<evidence type="ECO:0000256" key="10">
    <source>
        <dbReference type="SAM" id="SignalP"/>
    </source>
</evidence>
<evidence type="ECO:0000256" key="2">
    <source>
        <dbReference type="ARBA" id="ARBA00022448"/>
    </source>
</evidence>
<keyword evidence="7" id="KW-0626">Porin</keyword>
<dbReference type="InterPro" id="IPR033900">
    <property type="entry name" value="Gram_neg_porin_domain"/>
</dbReference>
<dbReference type="InterPro" id="IPR050298">
    <property type="entry name" value="Gram-neg_bact_OMP"/>
</dbReference>
<evidence type="ECO:0000256" key="3">
    <source>
        <dbReference type="ARBA" id="ARBA00022452"/>
    </source>
</evidence>
<dbReference type="PANTHER" id="PTHR34501">
    <property type="entry name" value="PROTEIN YDDL-RELATED"/>
    <property type="match status" value="1"/>
</dbReference>
<dbReference type="AlphaFoldDB" id="A0A2M8S078"/>
<dbReference type="RefSeq" id="WP_100289594.1">
    <property type="nucleotide sequence ID" value="NZ_PHHA01000028.1"/>
</dbReference>
<feature type="signal peptide" evidence="10">
    <location>
        <begin position="1"/>
        <end position="20"/>
    </location>
</feature>
<keyword evidence="9" id="KW-0998">Cell outer membrane</keyword>
<sequence length="346" mass="37714">MKKTLVALAVAAVAATSANAATVYEADGTKVELGGSLRLFLGKLGKDERGDLLNDKSRLILKASQDLGDGFKALGGFEIRFDNVNGSSDKYKFGDPRTDKLYAGFAHSDVGTVTFGRQATTGDEVDLANNAHIIGDGNNNLNTSGKKVAKFRSAEWQGFSFGADYVFGQANKNALVHGETKYGYGASLFYSRELAQDFLFDFAAGYTKVKTDVGAGNVRPTQTFGSDVQWRAATKFTYGPASLGAEYGQGQLKEGGVKTEENRNLIVSLKYHVNEPIAVYTQWLNDRTKDLVNNTKETKNTIVAGVGYRLHKNVLTYVEYGYTRTKENDQSAERDNAFGVGLRVFF</sequence>
<reference evidence="12 13" key="1">
    <citation type="submission" date="2017-11" db="EMBL/GenBank/DDBJ databases">
        <title>Reclassification of Bisgaard taxon 7 as Conservatibacter flavescens gen. nov., sp. nov.</title>
        <authorList>
            <person name="Christensen H."/>
        </authorList>
    </citation>
    <scope>NUCLEOTIDE SEQUENCE [LARGE SCALE GENOMIC DNA]</scope>
    <source>
        <strain evidence="12 13">7_4</strain>
    </source>
</reference>
<dbReference type="GO" id="GO:0009279">
    <property type="term" value="C:cell outer membrane"/>
    <property type="evidence" value="ECO:0007669"/>
    <property type="project" value="UniProtKB-SubCell"/>
</dbReference>
<feature type="chain" id="PRO_5014928787" evidence="10">
    <location>
        <begin position="21"/>
        <end position="346"/>
    </location>
</feature>
<dbReference type="Gene3D" id="2.40.160.10">
    <property type="entry name" value="Porin"/>
    <property type="match status" value="1"/>
</dbReference>
<dbReference type="OrthoDB" id="784582at2"/>
<accession>A0A2M8S078</accession>
<dbReference type="GO" id="GO:0015288">
    <property type="term" value="F:porin activity"/>
    <property type="evidence" value="ECO:0007669"/>
    <property type="project" value="UniProtKB-KW"/>
</dbReference>
<keyword evidence="2" id="KW-0813">Transport</keyword>
<keyword evidence="5 10" id="KW-0732">Signal</keyword>
<dbReference type="PANTHER" id="PTHR34501:SF2">
    <property type="entry name" value="OUTER MEMBRANE PORIN F-RELATED"/>
    <property type="match status" value="1"/>
</dbReference>
<evidence type="ECO:0000256" key="5">
    <source>
        <dbReference type="ARBA" id="ARBA00022729"/>
    </source>
</evidence>
<keyword evidence="6" id="KW-0406">Ion transport</keyword>
<evidence type="ECO:0000256" key="1">
    <source>
        <dbReference type="ARBA" id="ARBA00004571"/>
    </source>
</evidence>
<dbReference type="Proteomes" id="UP000229329">
    <property type="component" value="Unassembled WGS sequence"/>
</dbReference>
<evidence type="ECO:0000313" key="13">
    <source>
        <dbReference type="Proteomes" id="UP000229329"/>
    </source>
</evidence>
<comment type="subcellular location">
    <subcellularLocation>
        <location evidence="1">Cell outer membrane</location>
        <topology evidence="1">Multi-pass membrane protein</topology>
    </subcellularLocation>
</comment>
<protein>
    <submittedName>
        <fullName evidence="12">Porin</fullName>
    </submittedName>
</protein>
<dbReference type="InterPro" id="IPR023614">
    <property type="entry name" value="Porin_dom_sf"/>
</dbReference>
<feature type="domain" description="Porin" evidence="11">
    <location>
        <begin position="7"/>
        <end position="327"/>
    </location>
</feature>
<evidence type="ECO:0000256" key="6">
    <source>
        <dbReference type="ARBA" id="ARBA00023065"/>
    </source>
</evidence>
<evidence type="ECO:0000256" key="4">
    <source>
        <dbReference type="ARBA" id="ARBA00022692"/>
    </source>
</evidence>
<name>A0A2M8S078_9PAST</name>